<dbReference type="InterPro" id="IPR000086">
    <property type="entry name" value="NUDIX_hydrolase_dom"/>
</dbReference>
<name>A0A222FIR2_9GAMM</name>
<dbReference type="Gene3D" id="3.90.79.10">
    <property type="entry name" value="Nucleoside Triphosphate Pyrophosphohydrolase"/>
    <property type="match status" value="1"/>
</dbReference>
<dbReference type="SMART" id="SM00855">
    <property type="entry name" value="PGAM"/>
    <property type="match status" value="1"/>
</dbReference>
<dbReference type="KEGG" id="bsan:CHH28_07575"/>
<evidence type="ECO:0000256" key="4">
    <source>
        <dbReference type="ARBA" id="ARBA00022842"/>
    </source>
</evidence>
<dbReference type="Pfam" id="PF00300">
    <property type="entry name" value="His_Phos_1"/>
    <property type="match status" value="1"/>
</dbReference>
<dbReference type="InterPro" id="IPR029033">
    <property type="entry name" value="His_PPase_superfam"/>
</dbReference>
<gene>
    <name evidence="6" type="ORF">CHH28_07575</name>
</gene>
<protein>
    <recommendedName>
        <fullName evidence="5">Nudix hydrolase domain-containing protein</fullName>
    </recommendedName>
</protein>
<dbReference type="GO" id="GO:0016462">
    <property type="term" value="F:pyrophosphatase activity"/>
    <property type="evidence" value="ECO:0007669"/>
    <property type="project" value="InterPro"/>
</dbReference>
<dbReference type="PANTHER" id="PTHR12629">
    <property type="entry name" value="DIPHOSPHOINOSITOL POLYPHOSPHATE PHOSPHOHYDROLASE"/>
    <property type="match status" value="1"/>
</dbReference>
<accession>A0A222FIR2</accession>
<dbReference type="InterPro" id="IPR047198">
    <property type="entry name" value="DDP-like_NUDIX"/>
</dbReference>
<dbReference type="SUPFAM" id="SSF53254">
    <property type="entry name" value="Phosphoglycerate mutase-like"/>
    <property type="match status" value="1"/>
</dbReference>
<reference evidence="6 7" key="1">
    <citation type="submission" date="2017-07" db="EMBL/GenBank/DDBJ databases">
        <title>Annotated genome sequence of Bacterioplanes sanyensis isolated from Red Sea.</title>
        <authorList>
            <person name="Rehman Z.U."/>
        </authorList>
    </citation>
    <scope>NUCLEOTIDE SEQUENCE [LARGE SCALE GENOMIC DNA]</scope>
    <source>
        <strain evidence="6 7">NV9</strain>
    </source>
</reference>
<dbReference type="PANTHER" id="PTHR12629:SF0">
    <property type="entry name" value="DIPHOSPHOINOSITOL-POLYPHOSPHATE DIPHOSPHATASE"/>
    <property type="match status" value="1"/>
</dbReference>
<evidence type="ECO:0000313" key="7">
    <source>
        <dbReference type="Proteomes" id="UP000202440"/>
    </source>
</evidence>
<dbReference type="Gene3D" id="3.40.50.1240">
    <property type="entry name" value="Phosphoglycerate mutase-like"/>
    <property type="match status" value="1"/>
</dbReference>
<evidence type="ECO:0000313" key="6">
    <source>
        <dbReference type="EMBL" id="ASP38542.1"/>
    </source>
</evidence>
<feature type="domain" description="Nudix hydrolase" evidence="5">
    <location>
        <begin position="202"/>
        <end position="328"/>
    </location>
</feature>
<evidence type="ECO:0000259" key="5">
    <source>
        <dbReference type="PROSITE" id="PS51462"/>
    </source>
</evidence>
<dbReference type="AlphaFoldDB" id="A0A222FIR2"/>
<keyword evidence="2" id="KW-0479">Metal-binding</keyword>
<comment type="cofactor">
    <cofactor evidence="1">
        <name>Mg(2+)</name>
        <dbReference type="ChEBI" id="CHEBI:18420"/>
    </cofactor>
</comment>
<dbReference type="CDD" id="cd04666">
    <property type="entry name" value="NUDIX_DIPP2_like_Nudt4"/>
    <property type="match status" value="1"/>
</dbReference>
<dbReference type="SUPFAM" id="SSF55811">
    <property type="entry name" value="Nudix"/>
    <property type="match status" value="1"/>
</dbReference>
<organism evidence="6 7">
    <name type="scientific">Bacterioplanes sanyensis</name>
    <dbReference type="NCBI Taxonomy" id="1249553"/>
    <lineage>
        <taxon>Bacteria</taxon>
        <taxon>Pseudomonadati</taxon>
        <taxon>Pseudomonadota</taxon>
        <taxon>Gammaproteobacteria</taxon>
        <taxon>Oceanospirillales</taxon>
        <taxon>Oceanospirillaceae</taxon>
        <taxon>Bacterioplanes</taxon>
    </lineage>
</organism>
<dbReference type="InterPro" id="IPR015797">
    <property type="entry name" value="NUDIX_hydrolase-like_dom_sf"/>
</dbReference>
<dbReference type="GO" id="GO:0005737">
    <property type="term" value="C:cytoplasm"/>
    <property type="evidence" value="ECO:0007669"/>
    <property type="project" value="TreeGrafter"/>
</dbReference>
<sequence length="341" mass="39356">MHEKPWEGLMSDEFLLLRHGKSDWSVDCPDISRPLKKRGQRDAERIGAWLWQHECIPTSIISSPATRAQQTAHWCARAMGINPQRISLDGRLYMASPATLLEVLAERLADAPGPASQRPLLVGHNPGMEQLIEQLSDTPPPYPDDGKLLPTASLAWFKLLPQQQLPELQQTELKQLVRARELPRAFPFRGMQGLEWRRKPAFYYQQVATIPYRRADIGMEVLLIRSRADKRWTFCQGPLEPGLFAEESAIQIASEQAGVEGHCHAQPMSQMDIEKWGASCQIQVFPLQVFTEHAQWPEQYRQRRWVPIQHAMTELVQHHWLPALQCLQHQMQQHSRHNHRR</sequence>
<dbReference type="CDD" id="cd07067">
    <property type="entry name" value="HP_PGM_like"/>
    <property type="match status" value="1"/>
</dbReference>
<keyword evidence="4" id="KW-0460">Magnesium</keyword>
<dbReference type="GO" id="GO:0046872">
    <property type="term" value="F:metal ion binding"/>
    <property type="evidence" value="ECO:0007669"/>
    <property type="project" value="UniProtKB-KW"/>
</dbReference>
<evidence type="ECO:0000256" key="2">
    <source>
        <dbReference type="ARBA" id="ARBA00022723"/>
    </source>
</evidence>
<evidence type="ECO:0000256" key="1">
    <source>
        <dbReference type="ARBA" id="ARBA00001946"/>
    </source>
</evidence>
<dbReference type="PROSITE" id="PS51462">
    <property type="entry name" value="NUDIX"/>
    <property type="match status" value="1"/>
</dbReference>
<keyword evidence="3" id="KW-0378">Hydrolase</keyword>
<dbReference type="Proteomes" id="UP000202440">
    <property type="component" value="Chromosome"/>
</dbReference>
<keyword evidence="7" id="KW-1185">Reference proteome</keyword>
<dbReference type="EMBL" id="CP022530">
    <property type="protein sequence ID" value="ASP38542.1"/>
    <property type="molecule type" value="Genomic_DNA"/>
</dbReference>
<evidence type="ECO:0000256" key="3">
    <source>
        <dbReference type="ARBA" id="ARBA00022801"/>
    </source>
</evidence>
<dbReference type="InterPro" id="IPR013078">
    <property type="entry name" value="His_Pase_superF_clade-1"/>
</dbReference>
<proteinExistence type="predicted"/>